<evidence type="ECO:0000313" key="5">
    <source>
        <dbReference type="Proteomes" id="UP001157017"/>
    </source>
</evidence>
<dbReference type="InterPro" id="IPR017853">
    <property type="entry name" value="GH"/>
</dbReference>
<organism evidence="4 5">
    <name type="scientific">Angustibacter aerolatus</name>
    <dbReference type="NCBI Taxonomy" id="1162965"/>
    <lineage>
        <taxon>Bacteria</taxon>
        <taxon>Bacillati</taxon>
        <taxon>Actinomycetota</taxon>
        <taxon>Actinomycetes</taxon>
        <taxon>Kineosporiales</taxon>
        <taxon>Kineosporiaceae</taxon>
    </lineage>
</organism>
<dbReference type="InterPro" id="IPR006047">
    <property type="entry name" value="GH13_cat_dom"/>
</dbReference>
<dbReference type="CDD" id="cd11322">
    <property type="entry name" value="AmyAc_Glg_BE"/>
    <property type="match status" value="1"/>
</dbReference>
<sequence length="368" mass="41287">MPVMQHPYAPSWGYHVTGYYAPDARFGKPDEFRYLVDRLHQAGIGVILDWVPGHFATDPWALVQFDGMALYEHPDPRRGWHNEWGSYIFDLGRPQVRNFLVANAIYWAEEFHCDGLRVDGVASMLYLDYSRKEGEWLPNQYGGRENLEAVQFLQETNATLYKRVPGVVTIAEESTAWPGVTRPTHVGGLGFGLKWNMGWMHDSLDYVAHEPVHRQYHHHQMTFSLMYAWSENYVLPISHDEVVHGKGSLLRKMPGDRWQQLATVRAYLATMWAHPGKQAAVHGVGVRAGGRVGRRARPRLVAARPAGAPRGAERRHRPQRPLPRACRRCGRTTCRPTASGGSTPTTPAATCSRSCGSAPTRATSSPAS</sequence>
<dbReference type="SUPFAM" id="SSF51445">
    <property type="entry name" value="(Trans)glycosidases"/>
    <property type="match status" value="1"/>
</dbReference>
<reference evidence="5" key="1">
    <citation type="journal article" date="2019" name="Int. J. Syst. Evol. Microbiol.">
        <title>The Global Catalogue of Microorganisms (GCM) 10K type strain sequencing project: providing services to taxonomists for standard genome sequencing and annotation.</title>
        <authorList>
            <consortium name="The Broad Institute Genomics Platform"/>
            <consortium name="The Broad Institute Genome Sequencing Center for Infectious Disease"/>
            <person name="Wu L."/>
            <person name="Ma J."/>
        </authorList>
    </citation>
    <scope>NUCLEOTIDE SEQUENCE [LARGE SCALE GENOMIC DNA]</scope>
    <source>
        <strain evidence="5">NBRC 108730</strain>
    </source>
</reference>
<dbReference type="NCBIfam" id="TIGR01515">
    <property type="entry name" value="branching_enzym"/>
    <property type="match status" value="1"/>
</dbReference>
<proteinExistence type="predicted"/>
<accession>A0ABQ6JPB6</accession>
<dbReference type="Gene3D" id="3.20.20.80">
    <property type="entry name" value="Glycosidases"/>
    <property type="match status" value="1"/>
</dbReference>
<feature type="region of interest" description="Disordered" evidence="2">
    <location>
        <begin position="303"/>
        <end position="368"/>
    </location>
</feature>
<dbReference type="Pfam" id="PF00128">
    <property type="entry name" value="Alpha-amylase"/>
    <property type="match status" value="1"/>
</dbReference>
<dbReference type="PANTHER" id="PTHR43651">
    <property type="entry name" value="1,4-ALPHA-GLUCAN-BRANCHING ENZYME"/>
    <property type="match status" value="1"/>
</dbReference>
<dbReference type="SMART" id="SM00642">
    <property type="entry name" value="Aamy"/>
    <property type="match status" value="1"/>
</dbReference>
<dbReference type="InterPro" id="IPR006407">
    <property type="entry name" value="GlgB"/>
</dbReference>
<feature type="compositionally biased region" description="Basic residues" evidence="2">
    <location>
        <begin position="313"/>
        <end position="330"/>
    </location>
</feature>
<comment type="caution">
    <text evidence="4">The sequence shown here is derived from an EMBL/GenBank/DDBJ whole genome shotgun (WGS) entry which is preliminary data.</text>
</comment>
<evidence type="ECO:0000256" key="1">
    <source>
        <dbReference type="NCBIfam" id="TIGR01515"/>
    </source>
</evidence>
<feature type="compositionally biased region" description="Low complexity" evidence="2">
    <location>
        <begin position="357"/>
        <end position="368"/>
    </location>
</feature>
<feature type="compositionally biased region" description="Low complexity" evidence="2">
    <location>
        <begin position="331"/>
        <end position="350"/>
    </location>
</feature>
<feature type="domain" description="Glycosyl hydrolase family 13 catalytic" evidence="3">
    <location>
        <begin position="1"/>
        <end position="304"/>
    </location>
</feature>
<evidence type="ECO:0000259" key="3">
    <source>
        <dbReference type="SMART" id="SM00642"/>
    </source>
</evidence>
<evidence type="ECO:0000313" key="4">
    <source>
        <dbReference type="EMBL" id="GMA88682.1"/>
    </source>
</evidence>
<gene>
    <name evidence="4" type="ORF">GCM10025868_39320</name>
</gene>
<protein>
    <recommendedName>
        <fullName evidence="1">1,4-alpha-glucan branching enzyme</fullName>
        <ecNumber evidence="1">2.4.1.18</ecNumber>
    </recommendedName>
</protein>
<name>A0ABQ6JPB6_9ACTN</name>
<keyword evidence="5" id="KW-1185">Reference proteome</keyword>
<dbReference type="PANTHER" id="PTHR43651:SF3">
    <property type="entry name" value="1,4-ALPHA-GLUCAN-BRANCHING ENZYME"/>
    <property type="match status" value="1"/>
</dbReference>
<dbReference type="EC" id="2.4.1.18" evidence="1"/>
<evidence type="ECO:0000256" key="2">
    <source>
        <dbReference type="SAM" id="MobiDB-lite"/>
    </source>
</evidence>
<dbReference type="EMBL" id="BSUZ01000001">
    <property type="protein sequence ID" value="GMA88682.1"/>
    <property type="molecule type" value="Genomic_DNA"/>
</dbReference>
<dbReference type="Proteomes" id="UP001157017">
    <property type="component" value="Unassembled WGS sequence"/>
</dbReference>